<accession>A0A0A9H6T4</accession>
<dbReference type="AlphaFoldDB" id="A0A0A9H6T4"/>
<proteinExistence type="predicted"/>
<evidence type="ECO:0000313" key="1">
    <source>
        <dbReference type="EMBL" id="JAE31504.1"/>
    </source>
</evidence>
<name>A0A0A9H6T4_ARUDO</name>
<reference evidence="1" key="2">
    <citation type="journal article" date="2015" name="Data Brief">
        <title>Shoot transcriptome of the giant reed, Arundo donax.</title>
        <authorList>
            <person name="Barrero R.A."/>
            <person name="Guerrero F.D."/>
            <person name="Moolhuijzen P."/>
            <person name="Goolsby J.A."/>
            <person name="Tidwell J."/>
            <person name="Bellgard S.E."/>
            <person name="Bellgard M.I."/>
        </authorList>
    </citation>
    <scope>NUCLEOTIDE SEQUENCE</scope>
    <source>
        <tissue evidence="1">Shoot tissue taken approximately 20 cm above the soil surface</tissue>
    </source>
</reference>
<organism evidence="1">
    <name type="scientific">Arundo donax</name>
    <name type="common">Giant reed</name>
    <name type="synonym">Donax arundinaceus</name>
    <dbReference type="NCBI Taxonomy" id="35708"/>
    <lineage>
        <taxon>Eukaryota</taxon>
        <taxon>Viridiplantae</taxon>
        <taxon>Streptophyta</taxon>
        <taxon>Embryophyta</taxon>
        <taxon>Tracheophyta</taxon>
        <taxon>Spermatophyta</taxon>
        <taxon>Magnoliopsida</taxon>
        <taxon>Liliopsida</taxon>
        <taxon>Poales</taxon>
        <taxon>Poaceae</taxon>
        <taxon>PACMAD clade</taxon>
        <taxon>Arundinoideae</taxon>
        <taxon>Arundineae</taxon>
        <taxon>Arundo</taxon>
    </lineage>
</organism>
<dbReference type="EMBL" id="GBRH01166392">
    <property type="protein sequence ID" value="JAE31504.1"/>
    <property type="molecule type" value="Transcribed_RNA"/>
</dbReference>
<protein>
    <submittedName>
        <fullName evidence="1">Uncharacterized protein</fullName>
    </submittedName>
</protein>
<reference evidence="1" key="1">
    <citation type="submission" date="2014-09" db="EMBL/GenBank/DDBJ databases">
        <authorList>
            <person name="Magalhaes I.L.F."/>
            <person name="Oliveira U."/>
            <person name="Santos F.R."/>
            <person name="Vidigal T.H.D.A."/>
            <person name="Brescovit A.D."/>
            <person name="Santos A.J."/>
        </authorList>
    </citation>
    <scope>NUCLEOTIDE SEQUENCE</scope>
    <source>
        <tissue evidence="1">Shoot tissue taken approximately 20 cm above the soil surface</tissue>
    </source>
</reference>
<sequence length="33" mass="4058">MAESWRQRRRWSGGSRPERWPSKKRMLLWSASP</sequence>